<sequence>MKQKLLLFLILDFIVVCLGNSNSSSVFDDINKIKSDRQQNSDKQYNKFIRHIFNKYGSEGIINFEGFEHLMFNLGLGNLKFSVNHTIEVHRPEGVRIPGNLWDALNNSQTTEWHSIVFKKLHGHSHQHDGILLHPRTAPKNQTHKHCLSPLNIVSMSINDLTSQSNEDYAPTVKRKRRHLIENNPEIEDLKITPEMFLQLCPALIVQIDGHDCVEDPEPKSESTYTIVQAWIYASLSISIISACGLFGLLIIPIAKSTNYNILLGFLVAIAVGTLLGDSLMHLLPHALVPHNHDEEESFHDHNKNENHNEPIYVCLCALMAAVFMYSLENLLSLIGGGHTHSHNHSHNVKEESVEMNGSHTHKRSKKLTPVALMVVIGDGLHNITDGLAIGAAFVVDPITGFSTALAVLCHELPHELGDFALLLKTGVSIRKACHLNVVSSILSFIGMALGLLVSTRETAKWIYAATAGTFMYIALSDLVPEMQRDKDRGLKQILIQILGILIGCGIMLFIGLYEDSLRFLFE</sequence>
<dbReference type="InterPro" id="IPR050799">
    <property type="entry name" value="ZIP_Transporter"/>
</dbReference>
<dbReference type="Pfam" id="PF02535">
    <property type="entry name" value="Zip"/>
    <property type="match status" value="1"/>
</dbReference>
<feature type="transmembrane region" description="Helical" evidence="6">
    <location>
        <begin position="462"/>
        <end position="481"/>
    </location>
</feature>
<keyword evidence="5 6" id="KW-0472">Membrane</keyword>
<dbReference type="OMA" id="GANITWM"/>
<feature type="transmembrane region" description="Helical" evidence="6">
    <location>
        <begin position="311"/>
        <end position="328"/>
    </location>
</feature>
<evidence type="ECO:0000256" key="1">
    <source>
        <dbReference type="ARBA" id="ARBA00004141"/>
    </source>
</evidence>
<keyword evidence="4 6" id="KW-1133">Transmembrane helix</keyword>
<evidence type="ECO:0000256" key="7">
    <source>
        <dbReference type="SAM" id="SignalP"/>
    </source>
</evidence>
<comment type="subcellular location">
    <subcellularLocation>
        <location evidence="1">Membrane</location>
        <topology evidence="1">Multi-pass membrane protein</topology>
    </subcellularLocation>
</comment>
<feature type="transmembrane region" description="Helical" evidence="6">
    <location>
        <begin position="230"/>
        <end position="255"/>
    </location>
</feature>
<dbReference type="InterPro" id="IPR003689">
    <property type="entry name" value="ZIP"/>
</dbReference>
<feature type="transmembrane region" description="Helical" evidence="6">
    <location>
        <begin position="493"/>
        <end position="514"/>
    </location>
</feature>
<protein>
    <submittedName>
        <fullName evidence="8">CSON010312 protein</fullName>
    </submittedName>
</protein>
<feature type="chain" id="PRO_5016468157" evidence="7">
    <location>
        <begin position="20"/>
        <end position="523"/>
    </location>
</feature>
<evidence type="ECO:0000256" key="6">
    <source>
        <dbReference type="SAM" id="Phobius"/>
    </source>
</evidence>
<feature type="transmembrane region" description="Helical" evidence="6">
    <location>
        <begin position="262"/>
        <end position="284"/>
    </location>
</feature>
<name>A0A336M5G6_CULSO</name>
<dbReference type="GO" id="GO:0030003">
    <property type="term" value="P:intracellular monoatomic cation homeostasis"/>
    <property type="evidence" value="ECO:0007669"/>
    <property type="project" value="TreeGrafter"/>
</dbReference>
<feature type="signal peptide" evidence="7">
    <location>
        <begin position="1"/>
        <end position="19"/>
    </location>
</feature>
<dbReference type="VEuPathDB" id="VectorBase:CSON010312"/>
<evidence type="ECO:0000256" key="3">
    <source>
        <dbReference type="ARBA" id="ARBA00022692"/>
    </source>
</evidence>
<evidence type="ECO:0000256" key="4">
    <source>
        <dbReference type="ARBA" id="ARBA00022989"/>
    </source>
</evidence>
<keyword evidence="3 6" id="KW-0812">Transmembrane</keyword>
<comment type="similarity">
    <text evidence="2">Belongs to the ZIP transporter (TC 2.A.5) family.</text>
</comment>
<dbReference type="AlphaFoldDB" id="A0A336M5G6"/>
<evidence type="ECO:0000256" key="5">
    <source>
        <dbReference type="ARBA" id="ARBA00023136"/>
    </source>
</evidence>
<dbReference type="GO" id="GO:0005385">
    <property type="term" value="F:zinc ion transmembrane transporter activity"/>
    <property type="evidence" value="ECO:0007669"/>
    <property type="project" value="TreeGrafter"/>
</dbReference>
<dbReference type="GO" id="GO:0005886">
    <property type="term" value="C:plasma membrane"/>
    <property type="evidence" value="ECO:0007669"/>
    <property type="project" value="TreeGrafter"/>
</dbReference>
<dbReference type="GO" id="GO:0071578">
    <property type="term" value="P:zinc ion import across plasma membrane"/>
    <property type="evidence" value="ECO:0007669"/>
    <property type="project" value="TreeGrafter"/>
</dbReference>
<evidence type="ECO:0000313" key="8">
    <source>
        <dbReference type="EMBL" id="SSX24119.1"/>
    </source>
</evidence>
<accession>A0A336M5G6</accession>
<dbReference type="GO" id="GO:0140410">
    <property type="term" value="F:monoatomic cation:bicarbonate symporter activity"/>
    <property type="evidence" value="ECO:0007669"/>
    <property type="project" value="TreeGrafter"/>
</dbReference>
<organism evidence="8">
    <name type="scientific">Culicoides sonorensis</name>
    <name type="common">Biting midge</name>
    <dbReference type="NCBI Taxonomy" id="179676"/>
    <lineage>
        <taxon>Eukaryota</taxon>
        <taxon>Metazoa</taxon>
        <taxon>Ecdysozoa</taxon>
        <taxon>Arthropoda</taxon>
        <taxon>Hexapoda</taxon>
        <taxon>Insecta</taxon>
        <taxon>Pterygota</taxon>
        <taxon>Neoptera</taxon>
        <taxon>Endopterygota</taxon>
        <taxon>Diptera</taxon>
        <taxon>Nematocera</taxon>
        <taxon>Chironomoidea</taxon>
        <taxon>Ceratopogonidae</taxon>
        <taxon>Ceratopogoninae</taxon>
        <taxon>Culicoides</taxon>
        <taxon>Monoculicoides</taxon>
    </lineage>
</organism>
<proteinExistence type="inferred from homology"/>
<evidence type="ECO:0000256" key="2">
    <source>
        <dbReference type="ARBA" id="ARBA00006939"/>
    </source>
</evidence>
<reference evidence="8" key="1">
    <citation type="submission" date="2018-07" db="EMBL/GenBank/DDBJ databases">
        <authorList>
            <person name="Quirk P.G."/>
            <person name="Krulwich T.A."/>
        </authorList>
    </citation>
    <scope>NUCLEOTIDE SEQUENCE</scope>
</reference>
<feature type="transmembrane region" description="Helical" evidence="6">
    <location>
        <begin position="434"/>
        <end position="456"/>
    </location>
</feature>
<dbReference type="EMBL" id="UFQT01000416">
    <property type="protein sequence ID" value="SSX24119.1"/>
    <property type="molecule type" value="Genomic_DNA"/>
</dbReference>
<keyword evidence="7" id="KW-0732">Signal</keyword>
<dbReference type="PANTHER" id="PTHR12191">
    <property type="entry name" value="SOLUTE CARRIER FAMILY 39"/>
    <property type="match status" value="1"/>
</dbReference>
<dbReference type="PANTHER" id="PTHR12191:SF31">
    <property type="entry name" value="IP18018P"/>
    <property type="match status" value="1"/>
</dbReference>
<gene>
    <name evidence="8" type="primary">CSON010312</name>
</gene>